<dbReference type="InterPro" id="IPR051648">
    <property type="entry name" value="CWI-Assembly_Regulator"/>
</dbReference>
<keyword evidence="4" id="KW-0732">Signal</keyword>
<keyword evidence="3" id="KW-0964">Secreted</keyword>
<dbReference type="GO" id="GO:0009277">
    <property type="term" value="C:fungal-type cell wall"/>
    <property type="evidence" value="ECO:0007669"/>
    <property type="project" value="TreeGrafter"/>
</dbReference>
<dbReference type="Gene3D" id="3.80.20.20">
    <property type="entry name" value="Receptor L-domain"/>
    <property type="match status" value="1"/>
</dbReference>
<feature type="region of interest" description="Disordered" evidence="6">
    <location>
        <begin position="214"/>
        <end position="235"/>
    </location>
</feature>
<dbReference type="OrthoDB" id="536881at2759"/>
<dbReference type="GO" id="GO:0009986">
    <property type="term" value="C:cell surface"/>
    <property type="evidence" value="ECO:0007669"/>
    <property type="project" value="TreeGrafter"/>
</dbReference>
<keyword evidence="7" id="KW-0472">Membrane</keyword>
<feature type="non-terminal residue" evidence="8">
    <location>
        <position position="1"/>
    </location>
</feature>
<proteinExistence type="predicted"/>
<evidence type="ECO:0000256" key="2">
    <source>
        <dbReference type="ARBA" id="ARBA00022512"/>
    </source>
</evidence>
<accession>A0A4U0WJ21</accession>
<evidence type="ECO:0000256" key="6">
    <source>
        <dbReference type="SAM" id="MobiDB-lite"/>
    </source>
</evidence>
<evidence type="ECO:0000256" key="3">
    <source>
        <dbReference type="ARBA" id="ARBA00022525"/>
    </source>
</evidence>
<keyword evidence="5" id="KW-0325">Glycoprotein</keyword>
<protein>
    <submittedName>
        <fullName evidence="8">Uncharacterized protein</fullName>
    </submittedName>
</protein>
<dbReference type="AlphaFoldDB" id="A0A4U0WJ21"/>
<comment type="caution">
    <text evidence="8">The sequence shown here is derived from an EMBL/GenBank/DDBJ whole genome shotgun (WGS) entry which is preliminary data.</text>
</comment>
<reference evidence="8 9" key="1">
    <citation type="submission" date="2017-03" db="EMBL/GenBank/DDBJ databases">
        <title>Genomes of endolithic fungi from Antarctica.</title>
        <authorList>
            <person name="Coleine C."/>
            <person name="Masonjones S."/>
            <person name="Stajich J.E."/>
        </authorList>
    </citation>
    <scope>NUCLEOTIDE SEQUENCE [LARGE SCALE GENOMIC DNA]</scope>
    <source>
        <strain evidence="8 9">CCFEE 5184</strain>
    </source>
</reference>
<keyword evidence="9" id="KW-1185">Reference proteome</keyword>
<name>A0A4U0WJ21_9PEZI</name>
<feature type="transmembrane region" description="Helical" evidence="7">
    <location>
        <begin position="245"/>
        <end position="264"/>
    </location>
</feature>
<dbReference type="EMBL" id="NAJQ01000993">
    <property type="protein sequence ID" value="TKA63024.1"/>
    <property type="molecule type" value="Genomic_DNA"/>
</dbReference>
<evidence type="ECO:0000256" key="1">
    <source>
        <dbReference type="ARBA" id="ARBA00004191"/>
    </source>
</evidence>
<dbReference type="STRING" id="329884.A0A4U0WJ21"/>
<evidence type="ECO:0000313" key="9">
    <source>
        <dbReference type="Proteomes" id="UP000309340"/>
    </source>
</evidence>
<keyword evidence="2" id="KW-0134">Cell wall</keyword>
<dbReference type="InterPro" id="IPR036941">
    <property type="entry name" value="Rcpt_L-dom_sf"/>
</dbReference>
<dbReference type="GO" id="GO:0005886">
    <property type="term" value="C:plasma membrane"/>
    <property type="evidence" value="ECO:0007669"/>
    <property type="project" value="TreeGrafter"/>
</dbReference>
<gene>
    <name evidence="8" type="ORF">B0A55_11231</name>
</gene>
<evidence type="ECO:0000313" key="8">
    <source>
        <dbReference type="EMBL" id="TKA63024.1"/>
    </source>
</evidence>
<dbReference type="PANTHER" id="PTHR31018:SF3">
    <property type="entry name" value="RECEPTOR PROTEIN-TYROSINE KINASE"/>
    <property type="match status" value="1"/>
</dbReference>
<evidence type="ECO:0000256" key="7">
    <source>
        <dbReference type="SAM" id="Phobius"/>
    </source>
</evidence>
<dbReference type="Proteomes" id="UP000309340">
    <property type="component" value="Unassembled WGS sequence"/>
</dbReference>
<evidence type="ECO:0000256" key="5">
    <source>
        <dbReference type="ARBA" id="ARBA00023180"/>
    </source>
</evidence>
<dbReference type="GO" id="GO:0031505">
    <property type="term" value="P:fungal-type cell wall organization"/>
    <property type="evidence" value="ECO:0007669"/>
    <property type="project" value="TreeGrafter"/>
</dbReference>
<evidence type="ECO:0000256" key="4">
    <source>
        <dbReference type="ARBA" id="ARBA00022729"/>
    </source>
</evidence>
<keyword evidence="7" id="KW-1133">Transmembrane helix</keyword>
<organism evidence="8 9">
    <name type="scientific">Friedmanniomyces simplex</name>
    <dbReference type="NCBI Taxonomy" id="329884"/>
    <lineage>
        <taxon>Eukaryota</taxon>
        <taxon>Fungi</taxon>
        <taxon>Dikarya</taxon>
        <taxon>Ascomycota</taxon>
        <taxon>Pezizomycotina</taxon>
        <taxon>Dothideomycetes</taxon>
        <taxon>Dothideomycetidae</taxon>
        <taxon>Mycosphaerellales</taxon>
        <taxon>Teratosphaeriaceae</taxon>
        <taxon>Friedmanniomyces</taxon>
    </lineage>
</organism>
<dbReference type="PANTHER" id="PTHR31018">
    <property type="entry name" value="SPORULATION-SPECIFIC PROTEIN-RELATED"/>
    <property type="match status" value="1"/>
</dbReference>
<keyword evidence="7" id="KW-0812">Transmembrane</keyword>
<dbReference type="SUPFAM" id="SSF52058">
    <property type="entry name" value="L domain-like"/>
    <property type="match status" value="1"/>
</dbReference>
<sequence length="265" mass="27128">ASSVSIQNTQLNTLDGINLQMVDQMTIANNPYLNDINMQLGNITQSLIIEANGRNVSATFPNLEWAYNMTFRNVSQVSIPSLASINGSMGFYANFFDSIAGPNLTTVGGSLSFVSNEAMTNLSFPELTTVGGGLQVANNTALESVDGFSALKTVGGALDFNGNFSSVMLPAISDIRGAFNLQSASDISNSCNHFQPLSGSNNVIKGTYTCSGGESHPGGTGTLSPGTNTGGGSSSSASASSSANVVYISGATGLMGVVAAIFGML</sequence>
<comment type="subcellular location">
    <subcellularLocation>
        <location evidence="1">Secreted</location>
        <location evidence="1">Cell wall</location>
    </subcellularLocation>
</comment>